<dbReference type="Proteomes" id="UP001500635">
    <property type="component" value="Unassembled WGS sequence"/>
</dbReference>
<organism evidence="1 2">
    <name type="scientific">Tsukamurella soli</name>
    <dbReference type="NCBI Taxonomy" id="644556"/>
    <lineage>
        <taxon>Bacteria</taxon>
        <taxon>Bacillati</taxon>
        <taxon>Actinomycetota</taxon>
        <taxon>Actinomycetes</taxon>
        <taxon>Mycobacteriales</taxon>
        <taxon>Tsukamurellaceae</taxon>
        <taxon>Tsukamurella</taxon>
    </lineage>
</organism>
<name>A0ABP8JJB2_9ACTN</name>
<sequence>MIQVARTRGASESMGKNFLWPAVAGLDPDHFEVVENPYPASIGPDTPAPENPLGVSLEESVAAGVAWLNEAVDSSPHDTVLVDYSLGGIVGSAFLDQYTGTKVVGRISLANPTRAEGDSYHFKGDVSTGSGIYSHQHDYSKDTFRHWELASPGDLMTSAPLYSPWKWAATDIVANFSLQPQVLLKWIASMQKSLPQIIADAEGDDLELADIPEWIEDQFTAAGWMWAFAQGAHTTAYEQMNWRTAAGKPITAIALITKILVDFYVDWSGS</sequence>
<keyword evidence="2" id="KW-1185">Reference proteome</keyword>
<evidence type="ECO:0008006" key="3">
    <source>
        <dbReference type="Google" id="ProtNLM"/>
    </source>
</evidence>
<dbReference type="Gene3D" id="3.40.50.1820">
    <property type="entry name" value="alpha/beta hydrolase"/>
    <property type="match status" value="1"/>
</dbReference>
<reference evidence="2" key="1">
    <citation type="journal article" date="2019" name="Int. J. Syst. Evol. Microbiol.">
        <title>The Global Catalogue of Microorganisms (GCM) 10K type strain sequencing project: providing services to taxonomists for standard genome sequencing and annotation.</title>
        <authorList>
            <consortium name="The Broad Institute Genomics Platform"/>
            <consortium name="The Broad Institute Genome Sequencing Center for Infectious Disease"/>
            <person name="Wu L."/>
            <person name="Ma J."/>
        </authorList>
    </citation>
    <scope>NUCLEOTIDE SEQUENCE [LARGE SCALE GENOMIC DNA]</scope>
    <source>
        <strain evidence="2">JCM 17688</strain>
    </source>
</reference>
<proteinExistence type="predicted"/>
<accession>A0ABP8JJB2</accession>
<evidence type="ECO:0000313" key="1">
    <source>
        <dbReference type="EMBL" id="GAA4391647.1"/>
    </source>
</evidence>
<gene>
    <name evidence="1" type="ORF">GCM10023147_20750</name>
</gene>
<dbReference type="EMBL" id="BAABFR010000026">
    <property type="protein sequence ID" value="GAA4391647.1"/>
    <property type="molecule type" value="Genomic_DNA"/>
</dbReference>
<evidence type="ECO:0000313" key="2">
    <source>
        <dbReference type="Proteomes" id="UP001500635"/>
    </source>
</evidence>
<dbReference type="InterPro" id="IPR029058">
    <property type="entry name" value="AB_hydrolase_fold"/>
</dbReference>
<comment type="caution">
    <text evidence="1">The sequence shown here is derived from an EMBL/GenBank/DDBJ whole genome shotgun (WGS) entry which is preliminary data.</text>
</comment>
<protein>
    <recommendedName>
        <fullName evidence="3">Alpha/beta hydrolase family protein</fullName>
    </recommendedName>
</protein>